<protein>
    <submittedName>
        <fullName evidence="2">Uncharacterized protein</fullName>
    </submittedName>
</protein>
<dbReference type="Proteomes" id="UP000681722">
    <property type="component" value="Unassembled WGS sequence"/>
</dbReference>
<feature type="region of interest" description="Disordered" evidence="1">
    <location>
        <begin position="76"/>
        <end position="119"/>
    </location>
</feature>
<feature type="compositionally biased region" description="Low complexity" evidence="1">
    <location>
        <begin position="11"/>
        <end position="22"/>
    </location>
</feature>
<dbReference type="Proteomes" id="UP000663829">
    <property type="component" value="Unassembled WGS sequence"/>
</dbReference>
<accession>A0A814JUG5</accession>
<comment type="caution">
    <text evidence="2">The sequence shown here is derived from an EMBL/GenBank/DDBJ whole genome shotgun (WGS) entry which is preliminary data.</text>
</comment>
<dbReference type="EMBL" id="CAJOBC010004056">
    <property type="protein sequence ID" value="CAF3812860.1"/>
    <property type="molecule type" value="Genomic_DNA"/>
</dbReference>
<dbReference type="EMBL" id="CAJNOQ010004056">
    <property type="protein sequence ID" value="CAF1042723.1"/>
    <property type="molecule type" value="Genomic_DNA"/>
</dbReference>
<feature type="compositionally biased region" description="Polar residues" evidence="1">
    <location>
        <begin position="76"/>
        <end position="102"/>
    </location>
</feature>
<reference evidence="2" key="1">
    <citation type="submission" date="2021-02" db="EMBL/GenBank/DDBJ databases">
        <authorList>
            <person name="Nowell W R."/>
        </authorList>
    </citation>
    <scope>NUCLEOTIDE SEQUENCE</scope>
</reference>
<keyword evidence="4" id="KW-1185">Reference proteome</keyword>
<evidence type="ECO:0000313" key="2">
    <source>
        <dbReference type="EMBL" id="CAF1042723.1"/>
    </source>
</evidence>
<feature type="compositionally biased region" description="Polar residues" evidence="1">
    <location>
        <begin position="1"/>
        <end position="10"/>
    </location>
</feature>
<organism evidence="2 4">
    <name type="scientific">Didymodactylos carnosus</name>
    <dbReference type="NCBI Taxonomy" id="1234261"/>
    <lineage>
        <taxon>Eukaryota</taxon>
        <taxon>Metazoa</taxon>
        <taxon>Spiralia</taxon>
        <taxon>Gnathifera</taxon>
        <taxon>Rotifera</taxon>
        <taxon>Eurotatoria</taxon>
        <taxon>Bdelloidea</taxon>
        <taxon>Philodinida</taxon>
        <taxon>Philodinidae</taxon>
        <taxon>Didymodactylos</taxon>
    </lineage>
</organism>
<proteinExistence type="predicted"/>
<feature type="compositionally biased region" description="Acidic residues" evidence="1">
    <location>
        <begin position="33"/>
        <end position="42"/>
    </location>
</feature>
<gene>
    <name evidence="2" type="ORF">GPM918_LOCUS15864</name>
    <name evidence="3" type="ORF">SRO942_LOCUS15864</name>
</gene>
<evidence type="ECO:0000256" key="1">
    <source>
        <dbReference type="SAM" id="MobiDB-lite"/>
    </source>
</evidence>
<sequence length="141" mass="14546">MVARNETVNRSSSTSSAAAEAVTGGGEAKEETGTDDMDEGEDGMISGTGMGERGSGSIPSICIAWKSRMGAASASAAQKTSYGSCSQNLSDRPARESTQSSEVDTRGLSVGKEETGASWTISASVEGSFEHRAKAQLLREE</sequence>
<evidence type="ECO:0000313" key="3">
    <source>
        <dbReference type="EMBL" id="CAF3812860.1"/>
    </source>
</evidence>
<name>A0A814JUG5_9BILA</name>
<feature type="region of interest" description="Disordered" evidence="1">
    <location>
        <begin position="1"/>
        <end position="58"/>
    </location>
</feature>
<evidence type="ECO:0000313" key="4">
    <source>
        <dbReference type="Proteomes" id="UP000663829"/>
    </source>
</evidence>
<dbReference type="AlphaFoldDB" id="A0A814JUG5"/>